<evidence type="ECO:0000313" key="2">
    <source>
        <dbReference type="EMBL" id="GMG99722.1"/>
    </source>
</evidence>
<comment type="caution">
    <text evidence="2">The sequence shown here is derived from an EMBL/GenBank/DDBJ whole genome shotgun (WGS) entry which is preliminary data.</text>
</comment>
<proteinExistence type="predicted"/>
<gene>
    <name evidence="2" type="ORF">Nepgr_001562</name>
</gene>
<feature type="compositionally biased region" description="Gly residues" evidence="1">
    <location>
        <begin position="25"/>
        <end position="40"/>
    </location>
</feature>
<feature type="compositionally biased region" description="Basic and acidic residues" evidence="1">
    <location>
        <begin position="44"/>
        <end position="64"/>
    </location>
</feature>
<dbReference type="EMBL" id="BSYO01000001">
    <property type="protein sequence ID" value="GMG99722.1"/>
    <property type="molecule type" value="Genomic_DNA"/>
</dbReference>
<reference evidence="2" key="1">
    <citation type="submission" date="2023-05" db="EMBL/GenBank/DDBJ databases">
        <title>Nepenthes gracilis genome sequencing.</title>
        <authorList>
            <person name="Fukushima K."/>
        </authorList>
    </citation>
    <scope>NUCLEOTIDE SEQUENCE</scope>
    <source>
        <strain evidence="2">SING2019-196</strain>
    </source>
</reference>
<evidence type="ECO:0000256" key="1">
    <source>
        <dbReference type="SAM" id="MobiDB-lite"/>
    </source>
</evidence>
<dbReference type="Proteomes" id="UP001279734">
    <property type="component" value="Unassembled WGS sequence"/>
</dbReference>
<protein>
    <submittedName>
        <fullName evidence="2">Uncharacterized protein</fullName>
    </submittedName>
</protein>
<dbReference type="AlphaFoldDB" id="A0AAD3P7D1"/>
<sequence length="89" mass="9826">MNFASSTGRRGNFGDDFGSPSEGSYGNGRGSLKGEYGGGKGNRRGRDLRDFNGPRRHGSGDRHLGRLNNFLDMGRDRGGERPRRRVNVR</sequence>
<keyword evidence="3" id="KW-1185">Reference proteome</keyword>
<feature type="region of interest" description="Disordered" evidence="1">
    <location>
        <begin position="1"/>
        <end position="89"/>
    </location>
</feature>
<name>A0AAD3P7D1_NEPGR</name>
<evidence type="ECO:0000313" key="3">
    <source>
        <dbReference type="Proteomes" id="UP001279734"/>
    </source>
</evidence>
<accession>A0AAD3P7D1</accession>
<organism evidence="2 3">
    <name type="scientific">Nepenthes gracilis</name>
    <name type="common">Slender pitcher plant</name>
    <dbReference type="NCBI Taxonomy" id="150966"/>
    <lineage>
        <taxon>Eukaryota</taxon>
        <taxon>Viridiplantae</taxon>
        <taxon>Streptophyta</taxon>
        <taxon>Embryophyta</taxon>
        <taxon>Tracheophyta</taxon>
        <taxon>Spermatophyta</taxon>
        <taxon>Magnoliopsida</taxon>
        <taxon>eudicotyledons</taxon>
        <taxon>Gunneridae</taxon>
        <taxon>Pentapetalae</taxon>
        <taxon>Caryophyllales</taxon>
        <taxon>Nepenthaceae</taxon>
        <taxon>Nepenthes</taxon>
    </lineage>
</organism>